<dbReference type="PANTHER" id="PTHR10907:SF47">
    <property type="entry name" value="REGUCALCIN"/>
    <property type="match status" value="1"/>
</dbReference>
<organism evidence="5 6">
    <name type="scientific">Neorhizobium galegae</name>
    <name type="common">Rhizobium galegae</name>
    <dbReference type="NCBI Taxonomy" id="399"/>
    <lineage>
        <taxon>Bacteria</taxon>
        <taxon>Pseudomonadati</taxon>
        <taxon>Pseudomonadota</taxon>
        <taxon>Alphaproteobacteria</taxon>
        <taxon>Hyphomicrobiales</taxon>
        <taxon>Rhizobiaceae</taxon>
        <taxon>Rhizobium/Agrobacterium group</taxon>
        <taxon>Neorhizobium</taxon>
    </lineage>
</organism>
<comment type="similarity">
    <text evidence="1">Belongs to the SMP-30/CGR1 family.</text>
</comment>
<dbReference type="InterPro" id="IPR005511">
    <property type="entry name" value="SMP-30"/>
</dbReference>
<feature type="binding site" evidence="3">
    <location>
        <position position="99"/>
    </location>
    <ligand>
        <name>substrate</name>
    </ligand>
</feature>
<feature type="binding site" evidence="3">
    <location>
        <position position="148"/>
    </location>
    <ligand>
        <name>a divalent metal cation</name>
        <dbReference type="ChEBI" id="CHEBI:60240"/>
    </ligand>
</feature>
<dbReference type="PRINTS" id="PR01790">
    <property type="entry name" value="SMP30FAMILY"/>
</dbReference>
<feature type="active site" description="Proton donor/acceptor" evidence="2">
    <location>
        <position position="198"/>
    </location>
</feature>
<evidence type="ECO:0000256" key="3">
    <source>
        <dbReference type="PIRSR" id="PIRSR605511-2"/>
    </source>
</evidence>
<dbReference type="GO" id="GO:0005509">
    <property type="term" value="F:calcium ion binding"/>
    <property type="evidence" value="ECO:0007669"/>
    <property type="project" value="TreeGrafter"/>
</dbReference>
<feature type="binding site" evidence="3">
    <location>
        <position position="16"/>
    </location>
    <ligand>
        <name>a divalent metal cation</name>
        <dbReference type="ChEBI" id="CHEBI:60240"/>
    </ligand>
</feature>
<dbReference type="Gene3D" id="2.120.10.30">
    <property type="entry name" value="TolB, C-terminal domain"/>
    <property type="match status" value="1"/>
</dbReference>
<dbReference type="AlphaFoldDB" id="A0A6A1TS08"/>
<dbReference type="EMBL" id="VZUL01000002">
    <property type="protein sequence ID" value="KAB1087248.1"/>
    <property type="molecule type" value="Genomic_DNA"/>
</dbReference>
<protein>
    <submittedName>
        <fullName evidence="5">SMP-30/gluconolactonase/LRE family protein</fullName>
    </submittedName>
</protein>
<dbReference type="InterPro" id="IPR011042">
    <property type="entry name" value="6-blade_b-propeller_TolB-like"/>
</dbReference>
<gene>
    <name evidence="5" type="ORF">F4V91_12945</name>
</gene>
<dbReference type="InterPro" id="IPR013658">
    <property type="entry name" value="SGL"/>
</dbReference>
<dbReference type="Pfam" id="PF08450">
    <property type="entry name" value="SGL"/>
    <property type="match status" value="1"/>
</dbReference>
<reference evidence="5 6" key="1">
    <citation type="submission" date="2019-09" db="EMBL/GenBank/DDBJ databases">
        <title>Genome sequencing of Ng87 strain.</title>
        <authorList>
            <person name="Karasev E.S."/>
            <person name="Andronov E."/>
        </authorList>
    </citation>
    <scope>NUCLEOTIDE SEQUENCE [LARGE SCALE GENOMIC DNA]</scope>
    <source>
        <strain evidence="5 6">Ng87</strain>
    </source>
</reference>
<feature type="binding site" evidence="3">
    <location>
        <position position="101"/>
    </location>
    <ligand>
        <name>substrate</name>
    </ligand>
</feature>
<dbReference type="GO" id="GO:0019853">
    <property type="term" value="P:L-ascorbic acid biosynthetic process"/>
    <property type="evidence" value="ECO:0007669"/>
    <property type="project" value="TreeGrafter"/>
</dbReference>
<feature type="binding site" evidence="3">
    <location>
        <position position="198"/>
    </location>
    <ligand>
        <name>a divalent metal cation</name>
        <dbReference type="ChEBI" id="CHEBI:60240"/>
    </ligand>
</feature>
<keyword evidence="3" id="KW-0862">Zinc</keyword>
<dbReference type="GO" id="GO:0004341">
    <property type="term" value="F:gluconolactonase activity"/>
    <property type="evidence" value="ECO:0007669"/>
    <property type="project" value="TreeGrafter"/>
</dbReference>
<dbReference type="PANTHER" id="PTHR10907">
    <property type="entry name" value="REGUCALCIN"/>
    <property type="match status" value="1"/>
</dbReference>
<dbReference type="SUPFAM" id="SSF63829">
    <property type="entry name" value="Calcium-dependent phosphotriesterase"/>
    <property type="match status" value="1"/>
</dbReference>
<sequence>MMRFEPVGRLSLGLGEGPVWDERRNLVFLCDIPTGRLLAIQLGDSQVDEWVLGTNVCSLGLCESGRLVVSLAREIILFDPETGERETLAHLDGELETNRLNDGKVGPDGAFWVGTTDQRPERQPICSLYRIGADGKFAVKKSGLLISNGLAWSPDGASMYHSDSGGQWIERHDFDAATGEIGEGVRIATPGEADGRPDGGATDADGFYWSAGVSAGCLNRYSPEGVVAGKYPLPVPTPTMPCFCGPDLKTLLVTSHRYLSQERLEAYPLSGAVLVASSPVAGVPVARMKGF</sequence>
<keyword evidence="3" id="KW-0479">Metal-binding</keyword>
<comment type="cofactor">
    <cofactor evidence="3">
        <name>Zn(2+)</name>
        <dbReference type="ChEBI" id="CHEBI:29105"/>
    </cofactor>
    <text evidence="3">Binds 1 divalent metal cation per subunit.</text>
</comment>
<feature type="domain" description="SMP-30/Gluconolactonase/LRE-like region" evidence="4">
    <location>
        <begin position="14"/>
        <end position="256"/>
    </location>
</feature>
<proteinExistence type="inferred from homology"/>
<evidence type="ECO:0000313" key="5">
    <source>
        <dbReference type="EMBL" id="KAB1087248.1"/>
    </source>
</evidence>
<evidence type="ECO:0000313" key="6">
    <source>
        <dbReference type="Proteomes" id="UP000386575"/>
    </source>
</evidence>
<evidence type="ECO:0000259" key="4">
    <source>
        <dbReference type="Pfam" id="PF08450"/>
    </source>
</evidence>
<evidence type="ECO:0000256" key="1">
    <source>
        <dbReference type="ARBA" id="ARBA00008853"/>
    </source>
</evidence>
<evidence type="ECO:0000256" key="2">
    <source>
        <dbReference type="PIRSR" id="PIRSR605511-1"/>
    </source>
</evidence>
<dbReference type="Proteomes" id="UP000386575">
    <property type="component" value="Unassembled WGS sequence"/>
</dbReference>
<comment type="caution">
    <text evidence="5">The sequence shown here is derived from an EMBL/GenBank/DDBJ whole genome shotgun (WGS) entry which is preliminary data.</text>
</comment>
<accession>A0A6A1TS08</accession>
<name>A0A6A1TS08_NEOGA</name>